<sequence length="142" mass="16266">MSYVLFNPFSALKYLPHREAEAFRLYFKFGLSLSAVGQELGRATPVPINADVNKSCMVICPNCGDATFYHAHRPAGYNYCENYHALGPDQSSKIIQKATERIKHCYFWNDDKSQLKSQRELTRSQNAGFLPYWAGVPFRDFD</sequence>
<gene>
    <name evidence="1" type="ORF">LCGC14_2016830</name>
</gene>
<organism evidence="1">
    <name type="scientific">marine sediment metagenome</name>
    <dbReference type="NCBI Taxonomy" id="412755"/>
    <lineage>
        <taxon>unclassified sequences</taxon>
        <taxon>metagenomes</taxon>
        <taxon>ecological metagenomes</taxon>
    </lineage>
</organism>
<proteinExistence type="predicted"/>
<dbReference type="AlphaFoldDB" id="A0A0F9FL59"/>
<comment type="caution">
    <text evidence="1">The sequence shown here is derived from an EMBL/GenBank/DDBJ whole genome shotgun (WGS) entry which is preliminary data.</text>
</comment>
<protein>
    <submittedName>
        <fullName evidence="1">Uncharacterized protein</fullName>
    </submittedName>
</protein>
<accession>A0A0F9FL59</accession>
<evidence type="ECO:0000313" key="1">
    <source>
        <dbReference type="EMBL" id="KKL79236.1"/>
    </source>
</evidence>
<dbReference type="EMBL" id="LAZR01023227">
    <property type="protein sequence ID" value="KKL79236.1"/>
    <property type="molecule type" value="Genomic_DNA"/>
</dbReference>
<name>A0A0F9FL59_9ZZZZ</name>
<reference evidence="1" key="1">
    <citation type="journal article" date="2015" name="Nature">
        <title>Complex archaea that bridge the gap between prokaryotes and eukaryotes.</title>
        <authorList>
            <person name="Spang A."/>
            <person name="Saw J.H."/>
            <person name="Jorgensen S.L."/>
            <person name="Zaremba-Niedzwiedzka K."/>
            <person name="Martijn J."/>
            <person name="Lind A.E."/>
            <person name="van Eijk R."/>
            <person name="Schleper C."/>
            <person name="Guy L."/>
            <person name="Ettema T.J."/>
        </authorList>
    </citation>
    <scope>NUCLEOTIDE SEQUENCE</scope>
</reference>